<dbReference type="GO" id="GO:0003986">
    <property type="term" value="F:acetyl-CoA hydrolase activity"/>
    <property type="evidence" value="ECO:0007669"/>
    <property type="project" value="TreeGrafter"/>
</dbReference>
<dbReference type="InterPro" id="IPR003702">
    <property type="entry name" value="ActCoA_hydro_N"/>
</dbReference>
<feature type="domain" description="Acetyl-CoA hydrolase/transferase C-terminal" evidence="4">
    <location>
        <begin position="323"/>
        <end position="469"/>
    </location>
</feature>
<accession>M0D132</accession>
<feature type="domain" description="Acetyl-CoA hydrolase/transferase N-terminal" evidence="3">
    <location>
        <begin position="28"/>
        <end position="219"/>
    </location>
</feature>
<evidence type="ECO:0000256" key="2">
    <source>
        <dbReference type="SAM" id="MobiDB-lite"/>
    </source>
</evidence>
<dbReference type="GO" id="GO:0008775">
    <property type="term" value="F:acetate CoA-transferase activity"/>
    <property type="evidence" value="ECO:0007669"/>
    <property type="project" value="InterPro"/>
</dbReference>
<protein>
    <submittedName>
        <fullName evidence="5">Succinate CoA transferase</fullName>
    </submittedName>
</protein>
<sequence length="492" mass="52876">MTGETSAPAGPIERRIRGDLPVVDAAAAAASISADATVLTSGFGSVGYPKAIPLALAEDDRDLELTLVHSGNVGEEIDVDLVESGAVARRFSYQFSSAARGATNRREIAFSDRNASAIGDEVQYGGLVDPDVAVVEAVAVGEDWFVPSTSLGQVPAFVEAADTLLVELNRAQPLELQALHDVYRPASPPNREPVPLSEPGERIGTNHCRFDPEKLLGVVETDIADSTYSFRDPTDDDLAIAANLGSFLSAEMERSPVFDDAIHLQFGVGSLGNALMGELKELDFGDRDVAYFGELIQDGLLDMLDAGRLRCASATSMALTEEGQTRLFENVERYAEDVVLRPADVANHPGLINQFGVVGVNSAIEFDIYGNVNSTHVGGTRMINGVGGSADFNRNSLVSVCALPSTLDGGDVSRVVPMTFHVDHTEHDIDVFVTEQGVADVRGLSPVERAERIIEHCAHPEFAPELRSYLDDVCEQDSHIPHDVRRAAEWHE</sequence>
<dbReference type="Pfam" id="PF02550">
    <property type="entry name" value="AcetylCoA_hydro"/>
    <property type="match status" value="1"/>
</dbReference>
<gene>
    <name evidence="5" type="ORF">C474_14879</name>
</gene>
<name>M0D132_HALPD</name>
<dbReference type="eggNOG" id="arCOG06124">
    <property type="taxonomic scope" value="Archaea"/>
</dbReference>
<dbReference type="Proteomes" id="UP000011513">
    <property type="component" value="Unassembled WGS sequence"/>
</dbReference>
<dbReference type="PANTHER" id="PTHR43609">
    <property type="entry name" value="ACETYL-COA HYDROLASE"/>
    <property type="match status" value="1"/>
</dbReference>
<keyword evidence="5" id="KW-0808">Transferase</keyword>
<dbReference type="Gene3D" id="3.40.1080.10">
    <property type="entry name" value="Glutaconate Coenzyme A-transferase"/>
    <property type="match status" value="1"/>
</dbReference>
<dbReference type="InterPro" id="IPR037171">
    <property type="entry name" value="NagB/RpiA_transferase-like"/>
</dbReference>
<dbReference type="InParanoid" id="M0D132"/>
<dbReference type="Pfam" id="PF13336">
    <property type="entry name" value="AcetylCoA_hyd_C"/>
    <property type="match status" value="1"/>
</dbReference>
<keyword evidence="6" id="KW-1185">Reference proteome</keyword>
<evidence type="ECO:0000259" key="4">
    <source>
        <dbReference type="Pfam" id="PF13336"/>
    </source>
</evidence>
<evidence type="ECO:0000256" key="1">
    <source>
        <dbReference type="ARBA" id="ARBA00009632"/>
    </source>
</evidence>
<dbReference type="InterPro" id="IPR046433">
    <property type="entry name" value="ActCoA_hydro"/>
</dbReference>
<dbReference type="GO" id="GO:0006083">
    <property type="term" value="P:acetate metabolic process"/>
    <property type="evidence" value="ECO:0007669"/>
    <property type="project" value="InterPro"/>
</dbReference>
<dbReference type="RefSeq" id="WP_008388148.1">
    <property type="nucleotide sequence ID" value="NZ_AOIV01000037.1"/>
</dbReference>
<evidence type="ECO:0000313" key="5">
    <source>
        <dbReference type="EMBL" id="ELZ28402.1"/>
    </source>
</evidence>
<dbReference type="InterPro" id="IPR026888">
    <property type="entry name" value="AcetylCoA_hyd_C"/>
</dbReference>
<dbReference type="InterPro" id="IPR038460">
    <property type="entry name" value="AcetylCoA_hyd_C_sf"/>
</dbReference>
<proteinExistence type="inferred from homology"/>
<comment type="caution">
    <text evidence="5">The sequence shown here is derived from an EMBL/GenBank/DDBJ whole genome shotgun (WGS) entry which is preliminary data.</text>
</comment>
<organism evidence="5 6">
    <name type="scientific">Halogeometricum pallidum JCM 14848</name>
    <dbReference type="NCBI Taxonomy" id="1227487"/>
    <lineage>
        <taxon>Archaea</taxon>
        <taxon>Methanobacteriati</taxon>
        <taxon>Methanobacteriota</taxon>
        <taxon>Stenosarchaea group</taxon>
        <taxon>Halobacteria</taxon>
        <taxon>Halobacteriales</taxon>
        <taxon>Haloferacaceae</taxon>
        <taxon>Halogeometricum</taxon>
    </lineage>
</organism>
<dbReference type="PATRIC" id="fig|1227487.5.peg.2931"/>
<comment type="similarity">
    <text evidence="1">Belongs to the acetyl-CoA hydrolase/transferase family.</text>
</comment>
<dbReference type="OrthoDB" id="147145at2157"/>
<dbReference type="AlphaFoldDB" id="M0D132"/>
<evidence type="ECO:0000313" key="6">
    <source>
        <dbReference type="Proteomes" id="UP000011513"/>
    </source>
</evidence>
<feature type="region of interest" description="Disordered" evidence="2">
    <location>
        <begin position="184"/>
        <end position="203"/>
    </location>
</feature>
<reference evidence="5 6" key="1">
    <citation type="journal article" date="2014" name="PLoS Genet.">
        <title>Phylogenetically driven sequencing of extremely halophilic archaea reveals strategies for static and dynamic osmo-response.</title>
        <authorList>
            <person name="Becker E.A."/>
            <person name="Seitzer P.M."/>
            <person name="Tritt A."/>
            <person name="Larsen D."/>
            <person name="Krusor M."/>
            <person name="Yao A.I."/>
            <person name="Wu D."/>
            <person name="Madern D."/>
            <person name="Eisen J.A."/>
            <person name="Darling A.E."/>
            <person name="Facciotti M.T."/>
        </authorList>
    </citation>
    <scope>NUCLEOTIDE SEQUENCE [LARGE SCALE GENOMIC DNA]</scope>
    <source>
        <strain evidence="5 6">JCM 14848</strain>
    </source>
</reference>
<dbReference type="EMBL" id="AOIV01000037">
    <property type="protein sequence ID" value="ELZ28402.1"/>
    <property type="molecule type" value="Genomic_DNA"/>
</dbReference>
<dbReference type="Gene3D" id="3.40.1080.20">
    <property type="entry name" value="Acetyl-CoA hydrolase/transferase C-terminal domain"/>
    <property type="match status" value="1"/>
</dbReference>
<dbReference type="SUPFAM" id="SSF100950">
    <property type="entry name" value="NagB/RpiA/CoA transferase-like"/>
    <property type="match status" value="2"/>
</dbReference>
<evidence type="ECO:0000259" key="3">
    <source>
        <dbReference type="Pfam" id="PF02550"/>
    </source>
</evidence>
<dbReference type="PANTHER" id="PTHR43609:SF1">
    <property type="entry name" value="ACETYL-COA HYDROLASE"/>
    <property type="match status" value="1"/>
</dbReference>